<comment type="caution">
    <text evidence="1">The sequence shown here is derived from an EMBL/GenBank/DDBJ whole genome shotgun (WGS) entry which is preliminary data.</text>
</comment>
<accession>A0ABS4GT83</accession>
<evidence type="ECO:0000313" key="1">
    <source>
        <dbReference type="EMBL" id="MBP1933456.1"/>
    </source>
</evidence>
<dbReference type="EC" id="2.5.1.30" evidence="1"/>
<dbReference type="Pfam" id="PF07307">
    <property type="entry name" value="HEPPP_synt_1"/>
    <property type="match status" value="1"/>
</dbReference>
<dbReference type="GO" id="GO:0000010">
    <property type="term" value="F:heptaprenyl diphosphate synthase activity"/>
    <property type="evidence" value="ECO:0007669"/>
    <property type="project" value="UniProtKB-EC"/>
</dbReference>
<organism evidence="1 2">
    <name type="scientific">Ammoniphilus resinae</name>
    <dbReference type="NCBI Taxonomy" id="861532"/>
    <lineage>
        <taxon>Bacteria</taxon>
        <taxon>Bacillati</taxon>
        <taxon>Bacillota</taxon>
        <taxon>Bacilli</taxon>
        <taxon>Bacillales</taxon>
        <taxon>Paenibacillaceae</taxon>
        <taxon>Aneurinibacillus group</taxon>
        <taxon>Ammoniphilus</taxon>
    </lineage>
</organism>
<keyword evidence="2" id="KW-1185">Reference proteome</keyword>
<dbReference type="Proteomes" id="UP001519343">
    <property type="component" value="Unassembled WGS sequence"/>
</dbReference>
<keyword evidence="1" id="KW-0808">Transferase</keyword>
<dbReference type="InterPro" id="IPR009920">
    <property type="entry name" value="HEPPP_synth_su1"/>
</dbReference>
<dbReference type="Gene3D" id="1.20.120.1450">
    <property type="match status" value="1"/>
</dbReference>
<reference evidence="1 2" key="1">
    <citation type="submission" date="2021-03" db="EMBL/GenBank/DDBJ databases">
        <title>Genomic Encyclopedia of Type Strains, Phase IV (KMG-IV): sequencing the most valuable type-strain genomes for metagenomic binning, comparative biology and taxonomic classification.</title>
        <authorList>
            <person name="Goeker M."/>
        </authorList>
    </citation>
    <scope>NUCLEOTIDE SEQUENCE [LARGE SCALE GENOMIC DNA]</scope>
    <source>
        <strain evidence="1 2">DSM 24738</strain>
    </source>
</reference>
<sequence length="267" mass="30882">MNFFKSQFHGEISDIINEIKKQAENEFVQQYVDIPPVPLVRLQVLFLFLLDSNVTVENIKKYAVPTLLIQIGLDCHEKVSLTTYRDLNQIRSRQLAVLAGDFYSSKYYYLLSQIEDIELVRSLADSILKINEVKTEVYTSLSKLSADQLLALLNTIDSGLYLSFLSRYVQDGGRNLWRNIIINFIRVERLTDELLSFRWGQIVKIQLSKLLEDRTIQESCAWLQGQALELLDEIATQVNQLEQPRVQGELQNMVDAFRQQLKSQVFG</sequence>
<dbReference type="EMBL" id="JAGGKT010000011">
    <property type="protein sequence ID" value="MBP1933456.1"/>
    <property type="molecule type" value="Genomic_DNA"/>
</dbReference>
<name>A0ABS4GT83_9BACL</name>
<proteinExistence type="predicted"/>
<dbReference type="RefSeq" id="WP_209811470.1">
    <property type="nucleotide sequence ID" value="NZ_JAGGKT010000011.1"/>
</dbReference>
<evidence type="ECO:0000313" key="2">
    <source>
        <dbReference type="Proteomes" id="UP001519343"/>
    </source>
</evidence>
<gene>
    <name evidence="1" type="ORF">J2Z37_003469</name>
</gene>
<protein>
    <submittedName>
        <fullName evidence="1">Heptaprenyl diphosphate synthase</fullName>
        <ecNumber evidence="1">2.5.1.30</ecNumber>
    </submittedName>
</protein>